<dbReference type="KEGG" id="palk:PSAKL28_31040"/>
<evidence type="ECO:0000256" key="1">
    <source>
        <dbReference type="ARBA" id="ARBA00009437"/>
    </source>
</evidence>
<evidence type="ECO:0000259" key="5">
    <source>
        <dbReference type="PROSITE" id="PS50931"/>
    </source>
</evidence>
<evidence type="ECO:0000256" key="3">
    <source>
        <dbReference type="ARBA" id="ARBA00023125"/>
    </source>
</evidence>
<reference evidence="6 7" key="1">
    <citation type="submission" date="2014-07" db="EMBL/GenBank/DDBJ databases">
        <authorList>
            <person name="Lee K."/>
            <person name="Lim J.Y."/>
            <person name="Hwang I."/>
        </authorList>
    </citation>
    <scope>NUCLEOTIDE SEQUENCE [LARGE SCALE GENOMIC DNA]</scope>
    <source>
        <strain evidence="6 7">KL28</strain>
    </source>
</reference>
<protein>
    <submittedName>
        <fullName evidence="6">LysR family transcriptional regulator</fullName>
    </submittedName>
</protein>
<dbReference type="PANTHER" id="PTHR30118:SF15">
    <property type="entry name" value="TRANSCRIPTIONAL REGULATORY PROTEIN"/>
    <property type="match status" value="1"/>
</dbReference>
<dbReference type="HOGENOM" id="CLU_039613_39_3_6"/>
<keyword evidence="4" id="KW-0804">Transcription</keyword>
<dbReference type="Pfam" id="PF00126">
    <property type="entry name" value="HTH_1"/>
    <property type="match status" value="1"/>
</dbReference>
<dbReference type="Proteomes" id="UP000028931">
    <property type="component" value="Chromosome"/>
</dbReference>
<sequence length="308" mass="34292">MELSDIDLNLLLSLDVLLQECNVTHAALRMNISQPALSAQLARLRVAFDDPLLLPAEKGRGMTPTAMGLSLKEPLALALSTLRQVVRFQPSFDPATDERSFHIAASDNAMVALGLPLLERLNGFSPNSLRFIFSRPQTEQVAAQFERGEIDLLIDDARLVPEGLKSRPLTRDRFLMAQRKGHPRGNGALDLDGYCALQHVLVSNESNNLLGYMDEHLSVLQRSRQLAVTLPQLTLVSRVLRNSDLVCTLPASLLAPFADDLDVFELPFAAPDFALNLAWHPRNHFDPGVTWLRELIWQTTNDQLLFGM</sequence>
<dbReference type="GO" id="GO:0003700">
    <property type="term" value="F:DNA-binding transcription factor activity"/>
    <property type="evidence" value="ECO:0007669"/>
    <property type="project" value="InterPro"/>
</dbReference>
<dbReference type="Gene3D" id="1.10.10.10">
    <property type="entry name" value="Winged helix-like DNA-binding domain superfamily/Winged helix DNA-binding domain"/>
    <property type="match status" value="1"/>
</dbReference>
<evidence type="ECO:0000313" key="6">
    <source>
        <dbReference type="EMBL" id="AIL62281.1"/>
    </source>
</evidence>
<dbReference type="PROSITE" id="PS50931">
    <property type="entry name" value="HTH_LYSR"/>
    <property type="match status" value="1"/>
</dbReference>
<dbReference type="OrthoDB" id="8557381at2"/>
<dbReference type="SUPFAM" id="SSF53850">
    <property type="entry name" value="Periplasmic binding protein-like II"/>
    <property type="match status" value="1"/>
</dbReference>
<organism evidence="6 7">
    <name type="scientific">Pseudomonas alkylphenolica</name>
    <dbReference type="NCBI Taxonomy" id="237609"/>
    <lineage>
        <taxon>Bacteria</taxon>
        <taxon>Pseudomonadati</taxon>
        <taxon>Pseudomonadota</taxon>
        <taxon>Gammaproteobacteria</taxon>
        <taxon>Pseudomonadales</taxon>
        <taxon>Pseudomonadaceae</taxon>
        <taxon>Pseudomonas</taxon>
    </lineage>
</organism>
<name>A0A077FGB7_9PSED</name>
<proteinExistence type="inferred from homology"/>
<gene>
    <name evidence="6" type="ORF">PSAKL28_31040</name>
</gene>
<dbReference type="PANTHER" id="PTHR30118">
    <property type="entry name" value="HTH-TYPE TRANSCRIPTIONAL REGULATOR LEUO-RELATED"/>
    <property type="match status" value="1"/>
</dbReference>
<dbReference type="InterPro" id="IPR050389">
    <property type="entry name" value="LysR-type_TF"/>
</dbReference>
<accession>A0A077FGB7</accession>
<dbReference type="InterPro" id="IPR036388">
    <property type="entry name" value="WH-like_DNA-bd_sf"/>
</dbReference>
<dbReference type="InterPro" id="IPR005119">
    <property type="entry name" value="LysR_subst-bd"/>
</dbReference>
<keyword evidence="3" id="KW-0238">DNA-binding</keyword>
<dbReference type="CDD" id="cd08417">
    <property type="entry name" value="PBP2_Nitroaromatics_like"/>
    <property type="match status" value="1"/>
</dbReference>
<dbReference type="EMBL" id="CP009048">
    <property type="protein sequence ID" value="AIL62281.1"/>
    <property type="molecule type" value="Genomic_DNA"/>
</dbReference>
<dbReference type="AlphaFoldDB" id="A0A077FGB7"/>
<dbReference type="eggNOG" id="COG0583">
    <property type="taxonomic scope" value="Bacteria"/>
</dbReference>
<feature type="domain" description="HTH lysR-type" evidence="5">
    <location>
        <begin position="6"/>
        <end position="65"/>
    </location>
</feature>
<evidence type="ECO:0000256" key="4">
    <source>
        <dbReference type="ARBA" id="ARBA00023163"/>
    </source>
</evidence>
<dbReference type="InterPro" id="IPR000847">
    <property type="entry name" value="LysR_HTH_N"/>
</dbReference>
<dbReference type="InterPro" id="IPR037402">
    <property type="entry name" value="YidZ_PBP2"/>
</dbReference>
<keyword evidence="2" id="KW-0805">Transcription regulation</keyword>
<evidence type="ECO:0000313" key="7">
    <source>
        <dbReference type="Proteomes" id="UP000028931"/>
    </source>
</evidence>
<evidence type="ECO:0000256" key="2">
    <source>
        <dbReference type="ARBA" id="ARBA00023015"/>
    </source>
</evidence>
<dbReference type="Pfam" id="PF03466">
    <property type="entry name" value="LysR_substrate"/>
    <property type="match status" value="1"/>
</dbReference>
<dbReference type="GO" id="GO:0003677">
    <property type="term" value="F:DNA binding"/>
    <property type="evidence" value="ECO:0007669"/>
    <property type="project" value="UniProtKB-KW"/>
</dbReference>
<comment type="similarity">
    <text evidence="1">Belongs to the LysR transcriptional regulatory family.</text>
</comment>
<dbReference type="InterPro" id="IPR036390">
    <property type="entry name" value="WH_DNA-bd_sf"/>
</dbReference>
<dbReference type="Gene3D" id="3.40.190.10">
    <property type="entry name" value="Periplasmic binding protein-like II"/>
    <property type="match status" value="2"/>
</dbReference>
<dbReference type="SUPFAM" id="SSF46785">
    <property type="entry name" value="Winged helix' DNA-binding domain"/>
    <property type="match status" value="1"/>
</dbReference>